<evidence type="ECO:0000313" key="2">
    <source>
        <dbReference type="Proteomes" id="UP000183015"/>
    </source>
</evidence>
<reference evidence="2" key="1">
    <citation type="submission" date="2016-10" db="EMBL/GenBank/DDBJ databases">
        <authorList>
            <person name="Varghese N."/>
        </authorList>
    </citation>
    <scope>NUCLEOTIDE SEQUENCE [LARGE SCALE GENOMIC DNA]</scope>
    <source>
        <strain evidence="2">DSM 45096 / BCRC 16803 / CGMCC 4.1857 / CIP 109030 / JCM 12277 / KCTC 19219 / NBRC 100920 / 33214</strain>
    </source>
</reference>
<protein>
    <submittedName>
        <fullName evidence="1">Uncharacterized protein</fullName>
    </submittedName>
</protein>
<dbReference type="STRING" id="235985.SAMN05414137_10621"/>
<dbReference type="RefSeq" id="WP_042447373.1">
    <property type="nucleotide sequence ID" value="NZ_BBPN01000012.1"/>
</dbReference>
<organism evidence="1 2">
    <name type="scientific">Streptacidiphilus jiangxiensis</name>
    <dbReference type="NCBI Taxonomy" id="235985"/>
    <lineage>
        <taxon>Bacteria</taxon>
        <taxon>Bacillati</taxon>
        <taxon>Actinomycetota</taxon>
        <taxon>Actinomycetes</taxon>
        <taxon>Kitasatosporales</taxon>
        <taxon>Streptomycetaceae</taxon>
        <taxon>Streptacidiphilus</taxon>
    </lineage>
</organism>
<name>A0A1H7MQX6_STRJI</name>
<keyword evidence="2" id="KW-1185">Reference proteome</keyword>
<dbReference type="Proteomes" id="UP000183015">
    <property type="component" value="Unassembled WGS sequence"/>
</dbReference>
<dbReference type="OrthoDB" id="4331260at2"/>
<dbReference type="AlphaFoldDB" id="A0A1H7MQX6"/>
<sequence>MDQRDGTDAERQLTLARLGVELAAQRLRQEGAATPATRLGHRLQLAESLDRLTELLSSARELPGRLDELEAVLAERVRLGRLVVVERTVGPGSRRRWSIRPGASACAGAARRRCPLPARASRSSGRRWPRNRTKKGRTLRLVHVLANLALRESRLEHTAQVPALLDEVLALLDRPVRFPPGANLDGLADTLHWLAWYLKRHHHRREGRAADRAAAALRRRQS</sequence>
<proteinExistence type="predicted"/>
<dbReference type="EMBL" id="FOAZ01000006">
    <property type="protein sequence ID" value="SEL13726.1"/>
    <property type="molecule type" value="Genomic_DNA"/>
</dbReference>
<gene>
    <name evidence="1" type="ORF">SAMN05414137_10621</name>
</gene>
<accession>A0A1H7MQX6</accession>
<evidence type="ECO:0000313" key="1">
    <source>
        <dbReference type="EMBL" id="SEL13726.1"/>
    </source>
</evidence>